<feature type="region of interest" description="Disordered" evidence="1">
    <location>
        <begin position="32"/>
        <end position="51"/>
    </location>
</feature>
<organism evidence="2 3">
    <name type="scientific">Salarias fasciatus</name>
    <name type="common">Jewelled blenny</name>
    <name type="synonym">Blennius fasciatus</name>
    <dbReference type="NCBI Taxonomy" id="181472"/>
    <lineage>
        <taxon>Eukaryota</taxon>
        <taxon>Metazoa</taxon>
        <taxon>Chordata</taxon>
        <taxon>Craniata</taxon>
        <taxon>Vertebrata</taxon>
        <taxon>Euteleostomi</taxon>
        <taxon>Actinopterygii</taxon>
        <taxon>Neopterygii</taxon>
        <taxon>Teleostei</taxon>
        <taxon>Neoteleostei</taxon>
        <taxon>Acanthomorphata</taxon>
        <taxon>Ovalentaria</taxon>
        <taxon>Blenniimorphae</taxon>
        <taxon>Blenniiformes</taxon>
        <taxon>Blennioidei</taxon>
        <taxon>Blenniidae</taxon>
        <taxon>Salariinae</taxon>
        <taxon>Salarias</taxon>
    </lineage>
</organism>
<evidence type="ECO:0000313" key="3">
    <source>
        <dbReference type="Proteomes" id="UP000472267"/>
    </source>
</evidence>
<reference evidence="2" key="3">
    <citation type="submission" date="2025-09" db="UniProtKB">
        <authorList>
            <consortium name="Ensembl"/>
        </authorList>
    </citation>
    <scope>IDENTIFICATION</scope>
</reference>
<dbReference type="Proteomes" id="UP000472267">
    <property type="component" value="Chromosome 11"/>
</dbReference>
<name>A0A672F542_SALFA</name>
<sequence>RNTSNSFMLLIVTGEKARAQCKCFLEKRIRSAGGTNPREGSDGDDKTDPKKHNYPCTSNAFGKCIMSLCFHCTAISPGTILC</sequence>
<evidence type="ECO:0000256" key="1">
    <source>
        <dbReference type="SAM" id="MobiDB-lite"/>
    </source>
</evidence>
<reference evidence="2" key="2">
    <citation type="submission" date="2025-08" db="UniProtKB">
        <authorList>
            <consortium name="Ensembl"/>
        </authorList>
    </citation>
    <scope>IDENTIFICATION</scope>
</reference>
<protein>
    <submittedName>
        <fullName evidence="2">Uncharacterized protein</fullName>
    </submittedName>
</protein>
<proteinExistence type="predicted"/>
<keyword evidence="3" id="KW-1185">Reference proteome</keyword>
<reference evidence="2" key="1">
    <citation type="submission" date="2019-06" db="EMBL/GenBank/DDBJ databases">
        <authorList>
            <consortium name="Wellcome Sanger Institute Data Sharing"/>
        </authorList>
    </citation>
    <scope>NUCLEOTIDE SEQUENCE [LARGE SCALE GENOMIC DNA]</scope>
</reference>
<dbReference type="AlphaFoldDB" id="A0A672F542"/>
<dbReference type="InParanoid" id="A0A672F542"/>
<feature type="compositionally biased region" description="Basic and acidic residues" evidence="1">
    <location>
        <begin position="39"/>
        <end position="51"/>
    </location>
</feature>
<accession>A0A672F542</accession>
<dbReference type="Ensembl" id="ENSSFAT00005001909.1">
    <property type="protein sequence ID" value="ENSSFAP00005001806.1"/>
    <property type="gene ID" value="ENSSFAG00005001210.1"/>
</dbReference>
<evidence type="ECO:0000313" key="2">
    <source>
        <dbReference type="Ensembl" id="ENSSFAP00005001806.1"/>
    </source>
</evidence>